<organism evidence="1 2">
    <name type="scientific">Gnathostoma spinigerum</name>
    <dbReference type="NCBI Taxonomy" id="75299"/>
    <lineage>
        <taxon>Eukaryota</taxon>
        <taxon>Metazoa</taxon>
        <taxon>Ecdysozoa</taxon>
        <taxon>Nematoda</taxon>
        <taxon>Chromadorea</taxon>
        <taxon>Rhabditida</taxon>
        <taxon>Spirurina</taxon>
        <taxon>Gnathostomatomorpha</taxon>
        <taxon>Gnathostomatoidea</taxon>
        <taxon>Gnathostomatidae</taxon>
        <taxon>Gnathostoma</taxon>
    </lineage>
</organism>
<name>A0ABD6E7N1_9BILA</name>
<dbReference type="AlphaFoldDB" id="A0ABD6E7N1"/>
<accession>A0ABD6E7N1</accession>
<gene>
    <name evidence="1" type="ORF">AB6A40_002809</name>
</gene>
<comment type="caution">
    <text evidence="1">The sequence shown here is derived from an EMBL/GenBank/DDBJ whole genome shotgun (WGS) entry which is preliminary data.</text>
</comment>
<dbReference type="Proteomes" id="UP001608902">
    <property type="component" value="Unassembled WGS sequence"/>
</dbReference>
<evidence type="ECO:0000313" key="2">
    <source>
        <dbReference type="Proteomes" id="UP001608902"/>
    </source>
</evidence>
<dbReference type="EMBL" id="JBGFUD010001314">
    <property type="protein sequence ID" value="MFH4976100.1"/>
    <property type="molecule type" value="Genomic_DNA"/>
</dbReference>
<protein>
    <submittedName>
        <fullName evidence="1">Uncharacterized protein</fullName>
    </submittedName>
</protein>
<sequence>MITDQGSLMQADCSLCYIHIISNSYNERRSLNRVKLVESEIQQENEEKLNILVIYDQSGTRTNCVEFNAEWRRTVDV</sequence>
<evidence type="ECO:0000313" key="1">
    <source>
        <dbReference type="EMBL" id="MFH4976100.1"/>
    </source>
</evidence>
<proteinExistence type="predicted"/>
<reference evidence="1 2" key="1">
    <citation type="submission" date="2024-08" db="EMBL/GenBank/DDBJ databases">
        <title>Gnathostoma spinigerum genome.</title>
        <authorList>
            <person name="Gonzalez-Bertolin B."/>
            <person name="Monzon S."/>
            <person name="Zaballos A."/>
            <person name="Jimenez P."/>
            <person name="Dekumyoy P."/>
            <person name="Varona S."/>
            <person name="Cuesta I."/>
            <person name="Sumanam S."/>
            <person name="Adisakwattana P."/>
            <person name="Gasser R.B."/>
            <person name="Hernandez-Gonzalez A."/>
            <person name="Young N.D."/>
            <person name="Perteguer M.J."/>
        </authorList>
    </citation>
    <scope>NUCLEOTIDE SEQUENCE [LARGE SCALE GENOMIC DNA]</scope>
    <source>
        <strain evidence="1">AL3</strain>
        <tissue evidence="1">Liver</tissue>
    </source>
</reference>
<keyword evidence="2" id="KW-1185">Reference proteome</keyword>